<proteinExistence type="predicted"/>
<feature type="region of interest" description="Disordered" evidence="1">
    <location>
        <begin position="80"/>
        <end position="100"/>
    </location>
</feature>
<evidence type="ECO:0000313" key="2">
    <source>
        <dbReference type="EMBL" id="KAK7287518.1"/>
    </source>
</evidence>
<protein>
    <submittedName>
        <fullName evidence="2">Uncharacterized protein</fullName>
    </submittedName>
</protein>
<gene>
    <name evidence="2" type="ORF">RIF29_00799</name>
</gene>
<organism evidence="2 3">
    <name type="scientific">Crotalaria pallida</name>
    <name type="common">Smooth rattlebox</name>
    <name type="synonym">Crotalaria striata</name>
    <dbReference type="NCBI Taxonomy" id="3830"/>
    <lineage>
        <taxon>Eukaryota</taxon>
        <taxon>Viridiplantae</taxon>
        <taxon>Streptophyta</taxon>
        <taxon>Embryophyta</taxon>
        <taxon>Tracheophyta</taxon>
        <taxon>Spermatophyta</taxon>
        <taxon>Magnoliopsida</taxon>
        <taxon>eudicotyledons</taxon>
        <taxon>Gunneridae</taxon>
        <taxon>Pentapetalae</taxon>
        <taxon>rosids</taxon>
        <taxon>fabids</taxon>
        <taxon>Fabales</taxon>
        <taxon>Fabaceae</taxon>
        <taxon>Papilionoideae</taxon>
        <taxon>50 kb inversion clade</taxon>
        <taxon>genistoids sensu lato</taxon>
        <taxon>core genistoids</taxon>
        <taxon>Crotalarieae</taxon>
        <taxon>Crotalaria</taxon>
    </lineage>
</organism>
<reference evidence="2 3" key="1">
    <citation type="submission" date="2024-01" db="EMBL/GenBank/DDBJ databases">
        <title>The genomes of 5 underutilized Papilionoideae crops provide insights into root nodulation and disease resistanc.</title>
        <authorList>
            <person name="Yuan L."/>
        </authorList>
    </citation>
    <scope>NUCLEOTIDE SEQUENCE [LARGE SCALE GENOMIC DNA]</scope>
    <source>
        <strain evidence="2">ZHUSHIDOU_FW_LH</strain>
        <tissue evidence="2">Leaf</tissue>
    </source>
</reference>
<sequence>MFGHESSSCRKATKKVWIEKSKLPNEEPVVIEDQDLYRPVVADQTDVIQENTTMNPNNETLPSNAAVKAKEPQLLEKVTSNKGESSMPNVVVDLSSQEEGEWTPVCTSRKAMMKNAIQKGDAAQLVSNG</sequence>
<evidence type="ECO:0000313" key="3">
    <source>
        <dbReference type="Proteomes" id="UP001372338"/>
    </source>
</evidence>
<dbReference type="Proteomes" id="UP001372338">
    <property type="component" value="Unassembled WGS sequence"/>
</dbReference>
<dbReference type="EMBL" id="JAYWIO010000001">
    <property type="protein sequence ID" value="KAK7287518.1"/>
    <property type="molecule type" value="Genomic_DNA"/>
</dbReference>
<accession>A0AAN9IX53</accession>
<comment type="caution">
    <text evidence="2">The sequence shown here is derived from an EMBL/GenBank/DDBJ whole genome shotgun (WGS) entry which is preliminary data.</text>
</comment>
<evidence type="ECO:0000256" key="1">
    <source>
        <dbReference type="SAM" id="MobiDB-lite"/>
    </source>
</evidence>
<dbReference type="AlphaFoldDB" id="A0AAN9IX53"/>
<name>A0AAN9IX53_CROPI</name>
<keyword evidence="3" id="KW-1185">Reference proteome</keyword>